<protein>
    <recommendedName>
        <fullName evidence="2">phenylalanine--tRNA ligase</fullName>
        <ecNumber evidence="2">6.1.1.20</ecNumber>
    </recommendedName>
</protein>
<sequence>MKYSHKWLQEHLDKPLLGAEELARTITTKSFEVEGVETHEGAAIFDIKVLPNRAHDALSHRGMAREIAALFDIPMHPRAILENPVSKGLPLNPSVPAVRVAIEDPKRCLRYIGVRVDGVAVGASPKWLEERLASVGQRSISNIVDLTNFILFDLGQPMHAFDAAKVAGGITVRLAKSGETMTTLDGKDLIFDGTELVIADDEAVLALAGVKGGKKAEVDAETSSIIFECANFDPTETRKTSTKHSIKTDASKRYENGMTSELAGEAVELALSELQKMLPTAKIGTKSDVYPHPEPHSLPVSVTLSELNGLLGSAMTEKDVGEVLGRLAHAGFAHEAKSGAYVVTPPVSRLDIRIKEDLVEEVGRHYGYDKITPTLPNLGRKGLPNKRLYYANKVRNFLVERGFSEVYTYSFSSDKGDGVEVLNPVGDDRPYMRERMAATTGLAAALMTNGRSAPILGTATVDIFEFGNVFTERDEQFHLALGSNKKKAGLWTSLTEIMSLLGVKESDVVVIVPDGGIPDMCEIDFDASIVQLPEPLANETLAGAERSVIYKAFSKFPHIVRDVALWVPKETKVEDVEAIVTANAGELAQKIYLFDTFEKEDKKSFAFRMVLQSFERTLEDAEANAVYDNVVKALQSANAAWQVRV</sequence>
<keyword evidence="4" id="KW-0479">Metal-binding</keyword>
<dbReference type="InterPro" id="IPR005146">
    <property type="entry name" value="B3/B4_tRNA-bd"/>
</dbReference>
<gene>
    <name evidence="12" type="ORF">A3C93_00425</name>
</gene>
<evidence type="ECO:0000256" key="9">
    <source>
        <dbReference type="ARBA" id="ARBA00023146"/>
    </source>
</evidence>
<keyword evidence="3" id="KW-0436">Ligase</keyword>
<dbReference type="Pfam" id="PF03147">
    <property type="entry name" value="FDX-ACB"/>
    <property type="match status" value="1"/>
</dbReference>
<dbReference type="PANTHER" id="PTHR10947:SF0">
    <property type="entry name" value="PHENYLALANINE--TRNA LIGASE BETA SUBUNIT"/>
    <property type="match status" value="1"/>
</dbReference>
<evidence type="ECO:0000256" key="7">
    <source>
        <dbReference type="ARBA" id="ARBA00022842"/>
    </source>
</evidence>
<dbReference type="GO" id="GO:0009328">
    <property type="term" value="C:phenylalanine-tRNA ligase complex"/>
    <property type="evidence" value="ECO:0007669"/>
    <property type="project" value="TreeGrafter"/>
</dbReference>
<evidence type="ECO:0000259" key="11">
    <source>
        <dbReference type="PROSITE" id="PS51483"/>
    </source>
</evidence>
<dbReference type="SMART" id="SM00896">
    <property type="entry name" value="FDX-ACB"/>
    <property type="match status" value="1"/>
</dbReference>
<dbReference type="InterPro" id="IPR041616">
    <property type="entry name" value="PheRS_beta_core"/>
</dbReference>
<dbReference type="GO" id="GO:0000287">
    <property type="term" value="F:magnesium ion binding"/>
    <property type="evidence" value="ECO:0007669"/>
    <property type="project" value="InterPro"/>
</dbReference>
<comment type="caution">
    <text evidence="12">The sequence shown here is derived from an EMBL/GenBank/DDBJ whole genome shotgun (WGS) entry which is preliminary data.</text>
</comment>
<keyword evidence="5" id="KW-0547">Nucleotide-binding</keyword>
<dbReference type="Gene3D" id="3.30.930.10">
    <property type="entry name" value="Bira Bifunctional Protein, Domain 2"/>
    <property type="match status" value="1"/>
</dbReference>
<dbReference type="GO" id="GO:0005524">
    <property type="term" value="F:ATP binding"/>
    <property type="evidence" value="ECO:0007669"/>
    <property type="project" value="UniProtKB-KW"/>
</dbReference>
<accession>A0A1G2DE82</accession>
<comment type="cofactor">
    <cofactor evidence="1">
        <name>Mg(2+)</name>
        <dbReference type="ChEBI" id="CHEBI:18420"/>
    </cofactor>
</comment>
<dbReference type="PANTHER" id="PTHR10947">
    <property type="entry name" value="PHENYLALANYL-TRNA SYNTHETASE BETA CHAIN AND LEUCINE-RICH REPEAT-CONTAINING PROTEIN 47"/>
    <property type="match status" value="1"/>
</dbReference>
<keyword evidence="6" id="KW-0067">ATP-binding</keyword>
<dbReference type="PROSITE" id="PS51483">
    <property type="entry name" value="B5"/>
    <property type="match status" value="1"/>
</dbReference>
<dbReference type="PROSITE" id="PS51447">
    <property type="entry name" value="FDX_ACB"/>
    <property type="match status" value="1"/>
</dbReference>
<dbReference type="GO" id="GO:0003723">
    <property type="term" value="F:RNA binding"/>
    <property type="evidence" value="ECO:0007669"/>
    <property type="project" value="InterPro"/>
</dbReference>
<dbReference type="Proteomes" id="UP000178636">
    <property type="component" value="Unassembled WGS sequence"/>
</dbReference>
<dbReference type="Gene3D" id="3.30.70.380">
    <property type="entry name" value="Ferrodoxin-fold anticodon-binding domain"/>
    <property type="match status" value="1"/>
</dbReference>
<dbReference type="InterPro" id="IPR045864">
    <property type="entry name" value="aa-tRNA-synth_II/BPL/LPL"/>
</dbReference>
<evidence type="ECO:0000256" key="3">
    <source>
        <dbReference type="ARBA" id="ARBA00022598"/>
    </source>
</evidence>
<dbReference type="InterPro" id="IPR045060">
    <property type="entry name" value="Phe-tRNA-ligase_IIc_bsu"/>
</dbReference>
<dbReference type="EMBL" id="MHLO01000028">
    <property type="protein sequence ID" value="OGZ11853.1"/>
    <property type="molecule type" value="Genomic_DNA"/>
</dbReference>
<dbReference type="SMART" id="SM00873">
    <property type="entry name" value="B3_4"/>
    <property type="match status" value="1"/>
</dbReference>
<dbReference type="SUPFAM" id="SSF55681">
    <property type="entry name" value="Class II aaRS and biotin synthetases"/>
    <property type="match status" value="1"/>
</dbReference>
<dbReference type="Gene3D" id="3.30.56.10">
    <property type="match status" value="2"/>
</dbReference>
<evidence type="ECO:0000256" key="6">
    <source>
        <dbReference type="ARBA" id="ARBA00022840"/>
    </source>
</evidence>
<evidence type="ECO:0000256" key="4">
    <source>
        <dbReference type="ARBA" id="ARBA00022723"/>
    </source>
</evidence>
<dbReference type="Pfam" id="PF03484">
    <property type="entry name" value="B5"/>
    <property type="match status" value="1"/>
</dbReference>
<dbReference type="Gene3D" id="3.50.40.10">
    <property type="entry name" value="Phenylalanyl-trna Synthetase, Chain B, domain 3"/>
    <property type="match status" value="1"/>
</dbReference>
<dbReference type="InterPro" id="IPR005121">
    <property type="entry name" value="Fdx_antiC-bd"/>
</dbReference>
<feature type="domain" description="FDX-ACB" evidence="10">
    <location>
        <begin position="554"/>
        <end position="644"/>
    </location>
</feature>
<keyword evidence="9" id="KW-0030">Aminoacyl-tRNA synthetase</keyword>
<keyword evidence="7" id="KW-0460">Magnesium</keyword>
<dbReference type="EC" id="6.1.1.20" evidence="2"/>
<dbReference type="InterPro" id="IPR036690">
    <property type="entry name" value="Fdx_antiC-bd_sf"/>
</dbReference>
<feature type="domain" description="B5" evidence="11">
    <location>
        <begin position="295"/>
        <end position="373"/>
    </location>
</feature>
<evidence type="ECO:0000313" key="12">
    <source>
        <dbReference type="EMBL" id="OGZ11853.1"/>
    </source>
</evidence>
<name>A0A1G2DE82_9BACT</name>
<dbReference type="InterPro" id="IPR009061">
    <property type="entry name" value="DNA-bd_dom_put_sf"/>
</dbReference>
<dbReference type="SMART" id="SM00874">
    <property type="entry name" value="B5"/>
    <property type="match status" value="1"/>
</dbReference>
<dbReference type="AlphaFoldDB" id="A0A1G2DE82"/>
<dbReference type="InterPro" id="IPR020825">
    <property type="entry name" value="Phe-tRNA_synthase-like_B3/B4"/>
</dbReference>
<keyword evidence="8" id="KW-0648">Protein biosynthesis</keyword>
<dbReference type="GO" id="GO:0004826">
    <property type="term" value="F:phenylalanine-tRNA ligase activity"/>
    <property type="evidence" value="ECO:0007669"/>
    <property type="project" value="UniProtKB-EC"/>
</dbReference>
<evidence type="ECO:0000256" key="1">
    <source>
        <dbReference type="ARBA" id="ARBA00001946"/>
    </source>
</evidence>
<dbReference type="STRING" id="1798664.A3C93_00425"/>
<dbReference type="SUPFAM" id="SSF56037">
    <property type="entry name" value="PheT/TilS domain"/>
    <property type="match status" value="1"/>
</dbReference>
<dbReference type="InterPro" id="IPR005147">
    <property type="entry name" value="tRNA_synthase_B5-dom"/>
</dbReference>
<dbReference type="GO" id="GO:0006432">
    <property type="term" value="P:phenylalanyl-tRNA aminoacylation"/>
    <property type="evidence" value="ECO:0007669"/>
    <property type="project" value="InterPro"/>
</dbReference>
<evidence type="ECO:0000256" key="8">
    <source>
        <dbReference type="ARBA" id="ARBA00022917"/>
    </source>
</evidence>
<dbReference type="SUPFAM" id="SSF46955">
    <property type="entry name" value="Putative DNA-binding domain"/>
    <property type="match status" value="2"/>
</dbReference>
<dbReference type="SUPFAM" id="SSF54991">
    <property type="entry name" value="Anticodon-binding domain of PheRS"/>
    <property type="match status" value="1"/>
</dbReference>
<dbReference type="Pfam" id="PF03483">
    <property type="entry name" value="B3_4"/>
    <property type="match status" value="1"/>
</dbReference>
<evidence type="ECO:0000256" key="5">
    <source>
        <dbReference type="ARBA" id="ARBA00022741"/>
    </source>
</evidence>
<evidence type="ECO:0000259" key="10">
    <source>
        <dbReference type="PROSITE" id="PS51447"/>
    </source>
</evidence>
<reference evidence="12 13" key="1">
    <citation type="journal article" date="2016" name="Nat. Commun.">
        <title>Thousands of microbial genomes shed light on interconnected biogeochemical processes in an aquifer system.</title>
        <authorList>
            <person name="Anantharaman K."/>
            <person name="Brown C.T."/>
            <person name="Hug L.A."/>
            <person name="Sharon I."/>
            <person name="Castelle C.J."/>
            <person name="Probst A.J."/>
            <person name="Thomas B.C."/>
            <person name="Singh A."/>
            <person name="Wilkins M.J."/>
            <person name="Karaoz U."/>
            <person name="Brodie E.L."/>
            <person name="Williams K.H."/>
            <person name="Hubbard S.S."/>
            <person name="Banfield J.F."/>
        </authorList>
    </citation>
    <scope>NUCLEOTIDE SEQUENCE [LARGE SCALE GENOMIC DNA]</scope>
</reference>
<organism evidence="12 13">
    <name type="scientific">Candidatus Lloydbacteria bacterium RIFCSPHIGHO2_02_FULL_54_17</name>
    <dbReference type="NCBI Taxonomy" id="1798664"/>
    <lineage>
        <taxon>Bacteria</taxon>
        <taxon>Candidatus Lloydiibacteriota</taxon>
    </lineage>
</organism>
<evidence type="ECO:0000256" key="2">
    <source>
        <dbReference type="ARBA" id="ARBA00012814"/>
    </source>
</evidence>
<evidence type="ECO:0000313" key="13">
    <source>
        <dbReference type="Proteomes" id="UP000178636"/>
    </source>
</evidence>
<proteinExistence type="predicted"/>
<dbReference type="Pfam" id="PF17759">
    <property type="entry name" value="tRNA_synthFbeta"/>
    <property type="match status" value="1"/>
</dbReference>